<reference evidence="1 2" key="1">
    <citation type="submission" date="2018-11" db="EMBL/GenBank/DDBJ databases">
        <title>The Potential of Streptomyces as Biocontrol Agents against the Tomato grey mould, Botrytis cinerea (Gray mold) Frontiers in Microbiology.</title>
        <authorList>
            <person name="Li D."/>
        </authorList>
    </citation>
    <scope>NUCLEOTIDE SEQUENCE [LARGE SCALE GENOMIC DNA]</scope>
    <source>
        <strain evidence="1 2">NEAU-LD23</strain>
    </source>
</reference>
<gene>
    <name evidence="1" type="ORF">EEJ42_37975</name>
</gene>
<proteinExistence type="predicted"/>
<evidence type="ECO:0000313" key="2">
    <source>
        <dbReference type="Proteomes" id="UP000275401"/>
    </source>
</evidence>
<sequence>MREVDLRHATAAEHRAQLVPAAEATRLFHSYSSPLPSFPAAPCVGGRRSAARAYGTRHALRDPASADS</sequence>
<keyword evidence="2" id="KW-1185">Reference proteome</keyword>
<name>A0A3M8TP69_9ACTN</name>
<comment type="caution">
    <text evidence="1">The sequence shown here is derived from an EMBL/GenBank/DDBJ whole genome shotgun (WGS) entry which is preliminary data.</text>
</comment>
<dbReference type="EMBL" id="RIBZ01000746">
    <property type="protein sequence ID" value="RNF94895.1"/>
    <property type="molecule type" value="Genomic_DNA"/>
</dbReference>
<dbReference type="Proteomes" id="UP000275401">
    <property type="component" value="Unassembled WGS sequence"/>
</dbReference>
<protein>
    <submittedName>
        <fullName evidence="1">Uncharacterized protein</fullName>
    </submittedName>
</protein>
<organism evidence="1 2">
    <name type="scientific">Streptomyces botrytidirepellens</name>
    <dbReference type="NCBI Taxonomy" id="2486417"/>
    <lineage>
        <taxon>Bacteria</taxon>
        <taxon>Bacillati</taxon>
        <taxon>Actinomycetota</taxon>
        <taxon>Actinomycetes</taxon>
        <taxon>Kitasatosporales</taxon>
        <taxon>Streptomycetaceae</taxon>
        <taxon>Streptomyces</taxon>
    </lineage>
</organism>
<accession>A0A3M8TP69</accession>
<evidence type="ECO:0000313" key="1">
    <source>
        <dbReference type="EMBL" id="RNF94895.1"/>
    </source>
</evidence>
<dbReference type="AlphaFoldDB" id="A0A3M8TP69"/>